<reference evidence="1" key="1">
    <citation type="submission" date="2013-04" db="EMBL/GenBank/DDBJ databases">
        <title>The genome sequencing project of 58 acetic acid bacteria.</title>
        <authorList>
            <person name="Okamoto-Kainuma A."/>
            <person name="Ishikawa M."/>
            <person name="Umino S."/>
            <person name="Koizumi Y."/>
            <person name="Shiwa Y."/>
            <person name="Yoshikawa H."/>
            <person name="Matsutani M."/>
            <person name="Matsushita K."/>
        </authorList>
    </citation>
    <scope>NUCLEOTIDE SEQUENCE</scope>
    <source>
        <strain evidence="1">DSM 15669</strain>
    </source>
</reference>
<name>A0ABQ0NZF2_9PROT</name>
<comment type="caution">
    <text evidence="1">The sequence shown here is derived from an EMBL/GenBank/DDBJ whole genome shotgun (WGS) entry which is preliminary data.</text>
</comment>
<dbReference type="Proteomes" id="UP001062901">
    <property type="component" value="Unassembled WGS sequence"/>
</dbReference>
<evidence type="ECO:0000313" key="2">
    <source>
        <dbReference type="Proteomes" id="UP001062901"/>
    </source>
</evidence>
<evidence type="ECO:0000313" key="1">
    <source>
        <dbReference type="EMBL" id="GBQ07185.1"/>
    </source>
</evidence>
<accession>A0ABQ0NZF2</accession>
<keyword evidence="2" id="KW-1185">Reference proteome</keyword>
<gene>
    <name evidence="1" type="ORF">AA15669_1267</name>
</gene>
<organism evidence="1 2">
    <name type="scientific">Saccharibacter floricola DSM 15669</name>
    <dbReference type="NCBI Taxonomy" id="1123227"/>
    <lineage>
        <taxon>Bacteria</taxon>
        <taxon>Pseudomonadati</taxon>
        <taxon>Pseudomonadota</taxon>
        <taxon>Alphaproteobacteria</taxon>
        <taxon>Acetobacterales</taxon>
        <taxon>Acetobacteraceae</taxon>
        <taxon>Saccharibacter</taxon>
    </lineage>
</organism>
<protein>
    <submittedName>
        <fullName evidence="1">Uncharacterized protein</fullName>
    </submittedName>
</protein>
<proteinExistence type="predicted"/>
<sequence length="250" mass="30417">MARSQKKINANAYRLNLFKERFAAYKKFQERYEFIPKDEDELVFKLEKKTYPDSSYMSMLEEVYLLFDKDHTIENLMKSIRFFQEKGFLNLVIVDDLLQKVENEKNNMHKNLGKKDVDLTQVISNEYTNILYSLFREGLTDFPNNDGKYMYRLDINYGLKEKLFVFYFESYCGFVKKEIRTINEKELFKEYKDTFRDVENYIKEWRKTYTTARKEEEHYHYEIIANERTSLDQIKEMMERKLSLPSNPTD</sequence>
<dbReference type="EMBL" id="BAQD01000021">
    <property type="protein sequence ID" value="GBQ07185.1"/>
    <property type="molecule type" value="Genomic_DNA"/>
</dbReference>